<comment type="caution">
    <text evidence="1">The sequence shown here is derived from an EMBL/GenBank/DDBJ whole genome shotgun (WGS) entry which is preliminary data.</text>
</comment>
<dbReference type="Proteomes" id="UP000221165">
    <property type="component" value="Unassembled WGS sequence"/>
</dbReference>
<evidence type="ECO:0000313" key="1">
    <source>
        <dbReference type="EMBL" id="PHJ19060.1"/>
    </source>
</evidence>
<feature type="non-terminal residue" evidence="1">
    <location>
        <position position="160"/>
    </location>
</feature>
<keyword evidence="2" id="KW-1185">Reference proteome</keyword>
<accession>A0A2C6KEY8</accession>
<evidence type="ECO:0000313" key="2">
    <source>
        <dbReference type="Proteomes" id="UP000221165"/>
    </source>
</evidence>
<dbReference type="VEuPathDB" id="ToxoDB:CSUI_007111"/>
<dbReference type="AlphaFoldDB" id="A0A2C6KEY8"/>
<proteinExistence type="predicted"/>
<dbReference type="RefSeq" id="XP_067920762.1">
    <property type="nucleotide sequence ID" value="XM_068067261.1"/>
</dbReference>
<protein>
    <submittedName>
        <fullName evidence="1">Uncharacterized protein</fullName>
    </submittedName>
</protein>
<dbReference type="EMBL" id="MIGC01003672">
    <property type="protein sequence ID" value="PHJ19060.1"/>
    <property type="molecule type" value="Genomic_DNA"/>
</dbReference>
<sequence length="160" mass="18294">MREAGVSRFAMAGYMASLYATFFLREDGVQQAPHWWRECCRARAVSLFRSETKAQRRYQGAFVPLCRALELSAKTVKSPFIKCYDERLWPPQSYKAFSEHGPPPELVASTEKRAQSLGQTKSKRNKKFAFDSACMSGPHYTVKPRAKCLASLRDSRCSRR</sequence>
<reference evidence="1 2" key="1">
    <citation type="journal article" date="2017" name="Int. J. Parasitol.">
        <title>The genome of the protozoan parasite Cystoisospora suis and a reverse vaccinology approach to identify vaccine candidates.</title>
        <authorList>
            <person name="Palmieri N."/>
            <person name="Shrestha A."/>
            <person name="Ruttkowski B."/>
            <person name="Beck T."/>
            <person name="Vogl C."/>
            <person name="Tomley F."/>
            <person name="Blake D.P."/>
            <person name="Joachim A."/>
        </authorList>
    </citation>
    <scope>NUCLEOTIDE SEQUENCE [LARGE SCALE GENOMIC DNA]</scope>
    <source>
        <strain evidence="1 2">Wien I</strain>
    </source>
</reference>
<dbReference type="GeneID" id="94430472"/>
<organism evidence="1 2">
    <name type="scientific">Cystoisospora suis</name>
    <dbReference type="NCBI Taxonomy" id="483139"/>
    <lineage>
        <taxon>Eukaryota</taxon>
        <taxon>Sar</taxon>
        <taxon>Alveolata</taxon>
        <taxon>Apicomplexa</taxon>
        <taxon>Conoidasida</taxon>
        <taxon>Coccidia</taxon>
        <taxon>Eucoccidiorida</taxon>
        <taxon>Eimeriorina</taxon>
        <taxon>Sarcocystidae</taxon>
        <taxon>Cystoisospora</taxon>
    </lineage>
</organism>
<gene>
    <name evidence="1" type="ORF">CSUI_007111</name>
</gene>
<name>A0A2C6KEY8_9APIC</name>